<evidence type="ECO:0000313" key="3">
    <source>
        <dbReference type="Proteomes" id="UP001597525"/>
    </source>
</evidence>
<feature type="transmembrane region" description="Helical" evidence="1">
    <location>
        <begin position="40"/>
        <end position="61"/>
    </location>
</feature>
<proteinExistence type="predicted"/>
<reference evidence="3" key="1">
    <citation type="journal article" date="2019" name="Int. J. Syst. Evol. Microbiol.">
        <title>The Global Catalogue of Microorganisms (GCM) 10K type strain sequencing project: providing services to taxonomists for standard genome sequencing and annotation.</title>
        <authorList>
            <consortium name="The Broad Institute Genomics Platform"/>
            <consortium name="The Broad Institute Genome Sequencing Center for Infectious Disease"/>
            <person name="Wu L."/>
            <person name="Ma J."/>
        </authorList>
    </citation>
    <scope>NUCLEOTIDE SEQUENCE [LARGE SCALE GENOMIC DNA]</scope>
    <source>
        <strain evidence="3">KCTC 22814</strain>
    </source>
</reference>
<accession>A0ABW6BDB6</accession>
<sequence>MNRPGQRMLKISAGLFGGYLLSTAVHLAMARIPLIGLNLLVSGAFVGFFLWTILMVLAFLAKNGWHVWGIYLLLTVVMLLIAFQGGPL</sequence>
<name>A0ABW6BDB6_9SPHI</name>
<organism evidence="2 3">
    <name type="scientific">Sphingobacterium bambusae</name>
    <dbReference type="NCBI Taxonomy" id="662858"/>
    <lineage>
        <taxon>Bacteria</taxon>
        <taxon>Pseudomonadati</taxon>
        <taxon>Bacteroidota</taxon>
        <taxon>Sphingobacteriia</taxon>
        <taxon>Sphingobacteriales</taxon>
        <taxon>Sphingobacteriaceae</taxon>
        <taxon>Sphingobacterium</taxon>
    </lineage>
</organism>
<feature type="transmembrane region" description="Helical" evidence="1">
    <location>
        <begin position="68"/>
        <end position="86"/>
    </location>
</feature>
<gene>
    <name evidence="2" type="ORF">ACFS7Y_07730</name>
</gene>
<dbReference type="EMBL" id="JBHUPB010000005">
    <property type="protein sequence ID" value="MFD2967272.1"/>
    <property type="molecule type" value="Genomic_DNA"/>
</dbReference>
<protein>
    <recommendedName>
        <fullName evidence="4">DUF3649 domain-containing protein</fullName>
    </recommendedName>
</protein>
<evidence type="ECO:0000313" key="2">
    <source>
        <dbReference type="EMBL" id="MFD2967272.1"/>
    </source>
</evidence>
<keyword evidence="1" id="KW-1133">Transmembrane helix</keyword>
<dbReference type="Proteomes" id="UP001597525">
    <property type="component" value="Unassembled WGS sequence"/>
</dbReference>
<dbReference type="RefSeq" id="WP_320185039.1">
    <property type="nucleotide sequence ID" value="NZ_CP138332.1"/>
</dbReference>
<evidence type="ECO:0008006" key="4">
    <source>
        <dbReference type="Google" id="ProtNLM"/>
    </source>
</evidence>
<keyword evidence="1" id="KW-0472">Membrane</keyword>
<keyword evidence="1" id="KW-0812">Transmembrane</keyword>
<evidence type="ECO:0000256" key="1">
    <source>
        <dbReference type="SAM" id="Phobius"/>
    </source>
</evidence>
<comment type="caution">
    <text evidence="2">The sequence shown here is derived from an EMBL/GenBank/DDBJ whole genome shotgun (WGS) entry which is preliminary data.</text>
</comment>
<keyword evidence="3" id="KW-1185">Reference proteome</keyword>